<feature type="compositionally biased region" description="Basic and acidic residues" evidence="1">
    <location>
        <begin position="274"/>
        <end position="288"/>
    </location>
</feature>
<dbReference type="Proteomes" id="UP000236546">
    <property type="component" value="Unassembled WGS sequence"/>
</dbReference>
<sequence length="451" mass="49809">MAYGGSYNASFNPAMSSSESFGNGLLASSISSLSSSGSKRYSPVSKTYRQASTLFLTRRLPEALSTLRPIITPPSSADDGEPAPVTKSSRGTRIKVWSLYLTLLNAIVELEPEEGKDAFGNQEWRALCSKVRDGSIWEEVVRNGYHGLEGDVDADVVINLATLSLAHARDQSLNQKMLENYLASSNIPNLDLNDFAKPSNRYQSPARRANGANTPGDLNSRVKLLELYTLHVLPQNGEWDYAREFIDVSAVLDEERREAFQQALQSLQEEQEEQERKDREELKRQEEQLQKDIAEAKRLKVENEEKERKRLEEERISRETSEGDYGIEQTPSFSGVGRAEPPGSPQTGVARPPRPTGKSRSKAGASSAAAGPLTITARATLILSRFRQLFESLASSVTGNPAILMRVMAFTMGLLIMLGHKATRQRIEQIVRTAWAKVAATVGMGTKVSYI</sequence>
<protein>
    <recommendedName>
        <fullName evidence="4">Peroxin 26</fullName>
    </recommendedName>
</protein>
<reference evidence="2 3" key="1">
    <citation type="submission" date="2017-02" db="EMBL/GenBank/DDBJ databases">
        <title>Genomes of Trichoderma spp. with biocontrol activity.</title>
        <authorList>
            <person name="Gardiner D."/>
            <person name="Kazan K."/>
            <person name="Vos C."/>
            <person name="Harvey P."/>
        </authorList>
    </citation>
    <scope>NUCLEOTIDE SEQUENCE [LARGE SCALE GENOMIC DNA]</scope>
    <source>
        <strain evidence="2 3">A5MH</strain>
    </source>
</reference>
<proteinExistence type="predicted"/>
<evidence type="ECO:0000256" key="1">
    <source>
        <dbReference type="SAM" id="MobiDB-lite"/>
    </source>
</evidence>
<feature type="compositionally biased region" description="Basic and acidic residues" evidence="1">
    <location>
        <begin position="303"/>
        <end position="321"/>
    </location>
</feature>
<feature type="region of interest" description="Disordered" evidence="1">
    <location>
        <begin position="303"/>
        <end position="369"/>
    </location>
</feature>
<evidence type="ECO:0008006" key="4">
    <source>
        <dbReference type="Google" id="ProtNLM"/>
    </source>
</evidence>
<feature type="region of interest" description="Disordered" evidence="1">
    <location>
        <begin position="264"/>
        <end position="288"/>
    </location>
</feature>
<evidence type="ECO:0000313" key="2">
    <source>
        <dbReference type="EMBL" id="PNP47569.1"/>
    </source>
</evidence>
<comment type="caution">
    <text evidence="2">The sequence shown here is derived from an EMBL/GenBank/DDBJ whole genome shotgun (WGS) entry which is preliminary data.</text>
</comment>
<dbReference type="AlphaFoldDB" id="A0A2K0TPW4"/>
<organism evidence="2 3">
    <name type="scientific">Trichoderma gamsii</name>
    <dbReference type="NCBI Taxonomy" id="398673"/>
    <lineage>
        <taxon>Eukaryota</taxon>
        <taxon>Fungi</taxon>
        <taxon>Dikarya</taxon>
        <taxon>Ascomycota</taxon>
        <taxon>Pezizomycotina</taxon>
        <taxon>Sordariomycetes</taxon>
        <taxon>Hypocreomycetidae</taxon>
        <taxon>Hypocreales</taxon>
        <taxon>Hypocreaceae</taxon>
        <taxon>Trichoderma</taxon>
    </lineage>
</organism>
<accession>A0A2K0TPW4</accession>
<evidence type="ECO:0000313" key="3">
    <source>
        <dbReference type="Proteomes" id="UP000236546"/>
    </source>
</evidence>
<dbReference type="OrthoDB" id="3981028at2759"/>
<name>A0A2K0TPW4_9HYPO</name>
<gene>
    <name evidence="2" type="ORF">TGAMA5MH_01391</name>
</gene>
<dbReference type="EMBL" id="MTYH01000013">
    <property type="protein sequence ID" value="PNP47569.1"/>
    <property type="molecule type" value="Genomic_DNA"/>
</dbReference>